<sequence>MAASDKEYKLREDFKKKAFEELREDDKIRTQALAQFREWIEKHPKIKRCRMDTNFLLRFLRTKKFSVPDAVELLKNYLTMRKLFPQFFDGLSLDDPVIKHLLTSGCIELL</sequence>
<dbReference type="VEuPathDB" id="VectorBase:LLOJ003152"/>
<dbReference type="AlphaFoldDB" id="A0A1B0CFN1"/>
<dbReference type="PANTHER" id="PTHR10174:SF208">
    <property type="entry name" value="CRAL-TRIO DOMAIN-CONTAINING PROTEIN DDB_G0278031"/>
    <property type="match status" value="1"/>
</dbReference>
<dbReference type="EMBL" id="AJWK01010191">
    <property type="status" value="NOT_ANNOTATED_CDS"/>
    <property type="molecule type" value="Genomic_DNA"/>
</dbReference>
<dbReference type="GO" id="GO:1902936">
    <property type="term" value="F:phosphatidylinositol bisphosphate binding"/>
    <property type="evidence" value="ECO:0007669"/>
    <property type="project" value="TreeGrafter"/>
</dbReference>
<accession>A0A1B0CFN1</accession>
<dbReference type="Gene3D" id="1.10.8.20">
    <property type="entry name" value="N-terminal domain of phosphatidylinositol transfer protein sec14p"/>
    <property type="match status" value="1"/>
</dbReference>
<reference evidence="2" key="1">
    <citation type="submission" date="2020-05" db="UniProtKB">
        <authorList>
            <consortium name="EnsemblMetazoa"/>
        </authorList>
    </citation>
    <scope>IDENTIFICATION</scope>
    <source>
        <strain evidence="2">Jacobina</strain>
    </source>
</reference>
<dbReference type="EnsemblMetazoa" id="LLOJ003152-RA">
    <property type="protein sequence ID" value="LLOJ003152-PA"/>
    <property type="gene ID" value="LLOJ003152"/>
</dbReference>
<feature type="domain" description="CRAL/TRIO N-terminal" evidence="1">
    <location>
        <begin position="52"/>
        <end position="77"/>
    </location>
</feature>
<evidence type="ECO:0000259" key="1">
    <source>
        <dbReference type="SMART" id="SM01100"/>
    </source>
</evidence>
<dbReference type="SUPFAM" id="SSF46938">
    <property type="entry name" value="CRAL/TRIO N-terminal domain"/>
    <property type="match status" value="1"/>
</dbReference>
<dbReference type="Pfam" id="PF03765">
    <property type="entry name" value="CRAL_TRIO_N"/>
    <property type="match status" value="1"/>
</dbReference>
<evidence type="ECO:0000313" key="2">
    <source>
        <dbReference type="EnsemblMetazoa" id="LLOJ003152-PA"/>
    </source>
</evidence>
<protein>
    <recommendedName>
        <fullName evidence="1">CRAL/TRIO N-terminal domain-containing protein</fullName>
    </recommendedName>
</protein>
<dbReference type="GO" id="GO:0016020">
    <property type="term" value="C:membrane"/>
    <property type="evidence" value="ECO:0007669"/>
    <property type="project" value="TreeGrafter"/>
</dbReference>
<keyword evidence="3" id="KW-1185">Reference proteome</keyword>
<dbReference type="SMART" id="SM01100">
    <property type="entry name" value="CRAL_TRIO_N"/>
    <property type="match status" value="1"/>
</dbReference>
<dbReference type="PANTHER" id="PTHR10174">
    <property type="entry name" value="ALPHA-TOCOPHEROL TRANSFER PROTEIN-RELATED"/>
    <property type="match status" value="1"/>
</dbReference>
<dbReference type="Proteomes" id="UP000092461">
    <property type="component" value="Unassembled WGS sequence"/>
</dbReference>
<dbReference type="InterPro" id="IPR036273">
    <property type="entry name" value="CRAL/TRIO_N_dom_sf"/>
</dbReference>
<organism evidence="2 3">
    <name type="scientific">Lutzomyia longipalpis</name>
    <name type="common">Sand fly</name>
    <dbReference type="NCBI Taxonomy" id="7200"/>
    <lineage>
        <taxon>Eukaryota</taxon>
        <taxon>Metazoa</taxon>
        <taxon>Ecdysozoa</taxon>
        <taxon>Arthropoda</taxon>
        <taxon>Hexapoda</taxon>
        <taxon>Insecta</taxon>
        <taxon>Pterygota</taxon>
        <taxon>Neoptera</taxon>
        <taxon>Endopterygota</taxon>
        <taxon>Diptera</taxon>
        <taxon>Nematocera</taxon>
        <taxon>Psychodoidea</taxon>
        <taxon>Psychodidae</taxon>
        <taxon>Lutzomyia</taxon>
        <taxon>Lutzomyia</taxon>
    </lineage>
</organism>
<name>A0A1B0CFN1_LUTLO</name>
<dbReference type="InterPro" id="IPR011074">
    <property type="entry name" value="CRAL/TRIO_N_dom"/>
</dbReference>
<evidence type="ECO:0000313" key="3">
    <source>
        <dbReference type="Proteomes" id="UP000092461"/>
    </source>
</evidence>
<dbReference type="VEuPathDB" id="VectorBase:LLONM1_010872"/>
<proteinExistence type="predicted"/>